<keyword evidence="8 10" id="KW-0460">Magnesium</keyword>
<keyword evidence="4 10" id="KW-0808">Transferase</keyword>
<dbReference type="GO" id="GO:0005524">
    <property type="term" value="F:ATP binding"/>
    <property type="evidence" value="ECO:0007669"/>
    <property type="project" value="UniProtKB-UniRule"/>
</dbReference>
<keyword evidence="5 10" id="KW-0819">tRNA processing</keyword>
<dbReference type="STRING" id="1526.SAMN02910262_00556"/>
<comment type="caution">
    <text evidence="10">Lacks conserved residue(s) required for the propagation of feature annotation.</text>
</comment>
<dbReference type="GO" id="GO:0052381">
    <property type="term" value="F:tRNA dimethylallyltransferase activity"/>
    <property type="evidence" value="ECO:0007669"/>
    <property type="project" value="UniProtKB-UniRule"/>
</dbReference>
<dbReference type="eggNOG" id="COG0324">
    <property type="taxonomic scope" value="Bacteria"/>
</dbReference>
<evidence type="ECO:0000256" key="10">
    <source>
        <dbReference type="HAMAP-Rule" id="MF_00185"/>
    </source>
</evidence>
<dbReference type="PANTHER" id="PTHR11088">
    <property type="entry name" value="TRNA DIMETHYLALLYLTRANSFERASE"/>
    <property type="match status" value="1"/>
</dbReference>
<keyword evidence="7 10" id="KW-0067">ATP-binding</keyword>
<dbReference type="SUPFAM" id="SSF52540">
    <property type="entry name" value="P-loop containing nucleoside triphosphate hydrolases"/>
    <property type="match status" value="2"/>
</dbReference>
<dbReference type="GO" id="GO:0006400">
    <property type="term" value="P:tRNA modification"/>
    <property type="evidence" value="ECO:0007669"/>
    <property type="project" value="TreeGrafter"/>
</dbReference>
<dbReference type="EC" id="2.5.1.75" evidence="10"/>
<evidence type="ECO:0000256" key="1">
    <source>
        <dbReference type="ARBA" id="ARBA00001946"/>
    </source>
</evidence>
<gene>
    <name evidence="10" type="primary">miaA</name>
    <name evidence="14" type="ORF">SAMN04487771_100757</name>
</gene>
<accession>A0A1I0CHR2</accession>
<feature type="binding site" evidence="10">
    <location>
        <begin position="14"/>
        <end position="19"/>
    </location>
    <ligand>
        <name>substrate</name>
    </ligand>
</feature>
<evidence type="ECO:0000313" key="15">
    <source>
        <dbReference type="Proteomes" id="UP000199820"/>
    </source>
</evidence>
<dbReference type="InterPro" id="IPR039657">
    <property type="entry name" value="Dimethylallyltransferase"/>
</dbReference>
<dbReference type="Proteomes" id="UP000199820">
    <property type="component" value="Unassembled WGS sequence"/>
</dbReference>
<evidence type="ECO:0000256" key="8">
    <source>
        <dbReference type="ARBA" id="ARBA00022842"/>
    </source>
</evidence>
<comment type="cofactor">
    <cofactor evidence="1 10">
        <name>Mg(2+)</name>
        <dbReference type="ChEBI" id="CHEBI:18420"/>
    </cofactor>
</comment>
<evidence type="ECO:0000256" key="7">
    <source>
        <dbReference type="ARBA" id="ARBA00022840"/>
    </source>
</evidence>
<name>A0A1I0CHR2_9FIRM</name>
<evidence type="ECO:0000256" key="6">
    <source>
        <dbReference type="ARBA" id="ARBA00022741"/>
    </source>
</evidence>
<organism evidence="14 15">
    <name type="scientific">[Clostridium] aminophilum</name>
    <dbReference type="NCBI Taxonomy" id="1526"/>
    <lineage>
        <taxon>Bacteria</taxon>
        <taxon>Bacillati</taxon>
        <taxon>Bacillota</taxon>
        <taxon>Clostridia</taxon>
        <taxon>Lachnospirales</taxon>
        <taxon>Lachnospiraceae</taxon>
    </lineage>
</organism>
<comment type="function">
    <text evidence="2 10 12">Catalyzes the transfer of a dimethylallyl group onto the adenine at position 37 in tRNAs that read codons beginning with uridine, leading to the formation of N6-(dimethylallyl)adenosine (i(6)A).</text>
</comment>
<feature type="site" description="Interaction with substrate tRNA" evidence="10">
    <location>
        <position position="103"/>
    </location>
</feature>
<dbReference type="AlphaFoldDB" id="A0A1I0CHR2"/>
<dbReference type="PANTHER" id="PTHR11088:SF60">
    <property type="entry name" value="TRNA DIMETHYLALLYLTRANSFERASE"/>
    <property type="match status" value="1"/>
</dbReference>
<comment type="similarity">
    <text evidence="3 10 13">Belongs to the IPP transferase family.</text>
</comment>
<proteinExistence type="inferred from homology"/>
<feature type="binding site" evidence="10">
    <location>
        <begin position="12"/>
        <end position="19"/>
    </location>
    <ligand>
        <name>ATP</name>
        <dbReference type="ChEBI" id="CHEBI:30616"/>
    </ligand>
</feature>
<dbReference type="OrthoDB" id="9776390at2"/>
<dbReference type="HAMAP" id="MF_00185">
    <property type="entry name" value="IPP_trans"/>
    <property type="match status" value="1"/>
</dbReference>
<dbReference type="Pfam" id="PF01715">
    <property type="entry name" value="IPPT"/>
    <property type="match status" value="1"/>
</dbReference>
<dbReference type="InterPro" id="IPR018022">
    <property type="entry name" value="IPT"/>
</dbReference>
<evidence type="ECO:0000256" key="4">
    <source>
        <dbReference type="ARBA" id="ARBA00022679"/>
    </source>
</evidence>
<evidence type="ECO:0000256" key="9">
    <source>
        <dbReference type="ARBA" id="ARBA00049563"/>
    </source>
</evidence>
<dbReference type="EMBL" id="FOIL01000007">
    <property type="protein sequence ID" value="SET19134.1"/>
    <property type="molecule type" value="Genomic_DNA"/>
</dbReference>
<keyword evidence="6 10" id="KW-0547">Nucleotide-binding</keyword>
<evidence type="ECO:0000256" key="3">
    <source>
        <dbReference type="ARBA" id="ARBA00005842"/>
    </source>
</evidence>
<feature type="site" description="Interaction with substrate tRNA" evidence="10">
    <location>
        <position position="126"/>
    </location>
</feature>
<dbReference type="Gene3D" id="3.40.50.300">
    <property type="entry name" value="P-loop containing nucleotide triphosphate hydrolases"/>
    <property type="match status" value="1"/>
</dbReference>
<evidence type="ECO:0000313" key="14">
    <source>
        <dbReference type="EMBL" id="SET19134.1"/>
    </source>
</evidence>
<evidence type="ECO:0000256" key="13">
    <source>
        <dbReference type="RuleBase" id="RU003785"/>
    </source>
</evidence>
<feature type="region of interest" description="Interaction with substrate tRNA" evidence="10">
    <location>
        <begin position="37"/>
        <end position="40"/>
    </location>
</feature>
<dbReference type="NCBIfam" id="TIGR00174">
    <property type="entry name" value="miaA"/>
    <property type="match status" value="1"/>
</dbReference>
<evidence type="ECO:0000256" key="5">
    <source>
        <dbReference type="ARBA" id="ARBA00022694"/>
    </source>
</evidence>
<evidence type="ECO:0000256" key="11">
    <source>
        <dbReference type="RuleBase" id="RU003783"/>
    </source>
</evidence>
<evidence type="ECO:0000256" key="12">
    <source>
        <dbReference type="RuleBase" id="RU003784"/>
    </source>
</evidence>
<protein>
    <recommendedName>
        <fullName evidence="10">tRNA dimethylallyltransferase</fullName>
        <ecNumber evidence="10">2.5.1.75</ecNumber>
    </recommendedName>
    <alternativeName>
        <fullName evidence="10">Dimethylallyl diphosphate:tRNA dimethylallyltransferase</fullName>
        <shortName evidence="10">DMAPP:tRNA dimethylallyltransferase</shortName>
        <shortName evidence="10">DMATase</shortName>
    </alternativeName>
    <alternativeName>
        <fullName evidence="10">Isopentenyl-diphosphate:tRNA isopentenyltransferase</fullName>
        <shortName evidence="10">IPP transferase</shortName>
        <shortName evidence="10">IPPT</shortName>
        <shortName evidence="10">IPTase</shortName>
    </alternativeName>
</protein>
<reference evidence="14 15" key="1">
    <citation type="submission" date="2016-10" db="EMBL/GenBank/DDBJ databases">
        <authorList>
            <person name="de Groot N.N."/>
        </authorList>
    </citation>
    <scope>NUCLEOTIDE SEQUENCE [LARGE SCALE GENOMIC DNA]</scope>
    <source>
        <strain evidence="14 15">KH1P1</strain>
    </source>
</reference>
<dbReference type="RefSeq" id="WP_074648885.1">
    <property type="nucleotide sequence ID" value="NZ_FOIL01000007.1"/>
</dbReference>
<evidence type="ECO:0000256" key="2">
    <source>
        <dbReference type="ARBA" id="ARBA00003213"/>
    </source>
</evidence>
<comment type="subunit">
    <text evidence="10">Monomer.</text>
</comment>
<sequence>METRKPLIIIAGPTASGKTALSVELAGRIGGEVISADSMQVYRYMDVGSAKVTPEETCGIPHHLIDVLEPTEDFNVVTFQKMAKKAMQEIWDRGHIPIICGGTGFYVQALVRDIDFTETEEDSRLREELEQRAKREGAEAIHRELAAVDPESAKAIHPNNVKRMIRAIEFYRQTGMTISEHNRRERERKSPYRCFYYVLNMDRAVLYDRINRRVDLMMRQGLLEETRKLRDMGCLRSSTAMQGLGYKEMMSFLAGECTLEEAVDDIKENTRHFAKRQLTWFRREQDVRWIWLPDYPEGAPAIAEMIAREIGGSKEKQE</sequence>
<dbReference type="FunFam" id="1.10.20.140:FF:000001">
    <property type="entry name" value="tRNA dimethylallyltransferase"/>
    <property type="match status" value="1"/>
</dbReference>
<dbReference type="InterPro" id="IPR027417">
    <property type="entry name" value="P-loop_NTPase"/>
</dbReference>
<dbReference type="Gene3D" id="1.10.20.140">
    <property type="match status" value="1"/>
</dbReference>
<comment type="catalytic activity">
    <reaction evidence="9 10 11">
        <text>adenosine(37) in tRNA + dimethylallyl diphosphate = N(6)-dimethylallyladenosine(37) in tRNA + diphosphate</text>
        <dbReference type="Rhea" id="RHEA:26482"/>
        <dbReference type="Rhea" id="RHEA-COMP:10162"/>
        <dbReference type="Rhea" id="RHEA-COMP:10375"/>
        <dbReference type="ChEBI" id="CHEBI:33019"/>
        <dbReference type="ChEBI" id="CHEBI:57623"/>
        <dbReference type="ChEBI" id="CHEBI:74411"/>
        <dbReference type="ChEBI" id="CHEBI:74415"/>
        <dbReference type="EC" id="2.5.1.75"/>
    </reaction>
</comment>
<keyword evidence="15" id="KW-1185">Reference proteome</keyword>